<dbReference type="Proteomes" id="UP000324222">
    <property type="component" value="Unassembled WGS sequence"/>
</dbReference>
<name>A0A5B7HPY5_PORTR</name>
<proteinExistence type="predicted"/>
<gene>
    <name evidence="1" type="ORF">E2C01_066500</name>
</gene>
<reference evidence="1 2" key="1">
    <citation type="submission" date="2019-05" db="EMBL/GenBank/DDBJ databases">
        <title>Another draft genome of Portunus trituberculatus and its Hox gene families provides insights of decapod evolution.</title>
        <authorList>
            <person name="Jeong J.-H."/>
            <person name="Song I."/>
            <person name="Kim S."/>
            <person name="Choi T."/>
            <person name="Kim D."/>
            <person name="Ryu S."/>
            <person name="Kim W."/>
        </authorList>
    </citation>
    <scope>NUCLEOTIDE SEQUENCE [LARGE SCALE GENOMIC DNA]</scope>
    <source>
        <tissue evidence="1">Muscle</tissue>
    </source>
</reference>
<comment type="caution">
    <text evidence="1">The sequence shown here is derived from an EMBL/GenBank/DDBJ whole genome shotgun (WGS) entry which is preliminary data.</text>
</comment>
<evidence type="ECO:0000313" key="1">
    <source>
        <dbReference type="EMBL" id="MPC72203.1"/>
    </source>
</evidence>
<keyword evidence="2" id="KW-1185">Reference proteome</keyword>
<dbReference type="AlphaFoldDB" id="A0A5B7HPY5"/>
<organism evidence="1 2">
    <name type="scientific">Portunus trituberculatus</name>
    <name type="common">Swimming crab</name>
    <name type="synonym">Neptunus trituberculatus</name>
    <dbReference type="NCBI Taxonomy" id="210409"/>
    <lineage>
        <taxon>Eukaryota</taxon>
        <taxon>Metazoa</taxon>
        <taxon>Ecdysozoa</taxon>
        <taxon>Arthropoda</taxon>
        <taxon>Crustacea</taxon>
        <taxon>Multicrustacea</taxon>
        <taxon>Malacostraca</taxon>
        <taxon>Eumalacostraca</taxon>
        <taxon>Eucarida</taxon>
        <taxon>Decapoda</taxon>
        <taxon>Pleocyemata</taxon>
        <taxon>Brachyura</taxon>
        <taxon>Eubrachyura</taxon>
        <taxon>Portunoidea</taxon>
        <taxon>Portunidae</taxon>
        <taxon>Portuninae</taxon>
        <taxon>Portunus</taxon>
    </lineage>
</organism>
<dbReference type="EMBL" id="VSRR010034318">
    <property type="protein sequence ID" value="MPC72203.1"/>
    <property type="molecule type" value="Genomic_DNA"/>
</dbReference>
<evidence type="ECO:0000313" key="2">
    <source>
        <dbReference type="Proteomes" id="UP000324222"/>
    </source>
</evidence>
<sequence>MSIHPPAVSSCYVPVMLKSTRHKVASTSSTLKNLIHCSTRHTCSSQACPSLPTTVPPTLQPVYDILPNTLLSTSPHVTPPQHLYLTFFCQPFHFLHLLIPTPIPCLHFTLSIYPSTPSSSINFFLQAQIIPSVPLSTSQPHSPFTHVPLHILPYITKLHVSSHTTSDIQTPLKVLAPDPHTDHYHWTGNANN</sequence>
<accession>A0A5B7HPY5</accession>
<protein>
    <submittedName>
        <fullName evidence="1">Uncharacterized protein</fullName>
    </submittedName>
</protein>